<keyword evidence="1" id="KW-0472">Membrane</keyword>
<organism evidence="2">
    <name type="scientific">Thiolapillus brandeum</name>
    <dbReference type="NCBI Taxonomy" id="1076588"/>
    <lineage>
        <taxon>Bacteria</taxon>
        <taxon>Pseudomonadati</taxon>
        <taxon>Pseudomonadota</taxon>
        <taxon>Gammaproteobacteria</taxon>
        <taxon>Chromatiales</taxon>
        <taxon>Sedimenticolaceae</taxon>
        <taxon>Thiolapillus</taxon>
    </lineage>
</organism>
<sequence length="212" mass="23494">MIRGICIPYARSTIAPFGGRFFYWLVLLWLVGGLSAVAGEVSDWVLRGTLVLDGKSGYAIVEQPGNRGQSWRQTGTEILPGMRLISVFSDHAIVMYNGGQKRIDFGTRLTALPATARYHINALRFAEIAGMVDIIPQQQDGQVVGYYANGIPETLRSEIGLQPGDLVRRINGIPLDDKFDPSYFYEMLRSGRLNVDVMRAGQPVQLVYQVGK</sequence>
<dbReference type="EMBL" id="DRLF01000373">
    <property type="protein sequence ID" value="HEC07342.1"/>
    <property type="molecule type" value="Genomic_DNA"/>
</dbReference>
<dbReference type="Proteomes" id="UP000886339">
    <property type="component" value="Unassembled WGS sequence"/>
</dbReference>
<proteinExistence type="predicted"/>
<name>A0A831RWG4_9GAMM</name>
<dbReference type="AlphaFoldDB" id="A0A831RWG4"/>
<evidence type="ECO:0000256" key="1">
    <source>
        <dbReference type="SAM" id="Phobius"/>
    </source>
</evidence>
<feature type="transmembrane region" description="Helical" evidence="1">
    <location>
        <begin position="21"/>
        <end position="39"/>
    </location>
</feature>
<dbReference type="SUPFAM" id="SSF50156">
    <property type="entry name" value="PDZ domain-like"/>
    <property type="match status" value="1"/>
</dbReference>
<accession>A0A831RWG4</accession>
<dbReference type="InterPro" id="IPR036034">
    <property type="entry name" value="PDZ_sf"/>
</dbReference>
<comment type="caution">
    <text evidence="2">The sequence shown here is derived from an EMBL/GenBank/DDBJ whole genome shotgun (WGS) entry which is preliminary data.</text>
</comment>
<protein>
    <recommendedName>
        <fullName evidence="3">PDZ domain-containing protein</fullName>
    </recommendedName>
</protein>
<gene>
    <name evidence="2" type="ORF">ENJ12_10840</name>
</gene>
<keyword evidence="1" id="KW-0812">Transmembrane</keyword>
<dbReference type="Gene3D" id="2.30.42.10">
    <property type="match status" value="1"/>
</dbReference>
<reference evidence="2" key="1">
    <citation type="journal article" date="2020" name="mSystems">
        <title>Genome- and Community-Level Interaction Insights into Carbon Utilization and Element Cycling Functions of Hydrothermarchaeota in Hydrothermal Sediment.</title>
        <authorList>
            <person name="Zhou Z."/>
            <person name="Liu Y."/>
            <person name="Xu W."/>
            <person name="Pan J."/>
            <person name="Luo Z.H."/>
            <person name="Li M."/>
        </authorList>
    </citation>
    <scope>NUCLEOTIDE SEQUENCE [LARGE SCALE GENOMIC DNA]</scope>
    <source>
        <strain evidence="2">HyVt-458</strain>
    </source>
</reference>
<keyword evidence="1" id="KW-1133">Transmembrane helix</keyword>
<evidence type="ECO:0008006" key="3">
    <source>
        <dbReference type="Google" id="ProtNLM"/>
    </source>
</evidence>
<evidence type="ECO:0000313" key="2">
    <source>
        <dbReference type="EMBL" id="HEC07342.1"/>
    </source>
</evidence>